<protein>
    <recommendedName>
        <fullName evidence="1">Zn(2)-C6 fungal-type domain-containing protein</fullName>
    </recommendedName>
</protein>
<dbReference type="EMBL" id="MU806927">
    <property type="protein sequence ID" value="KAJ3832536.1"/>
    <property type="molecule type" value="Genomic_DNA"/>
</dbReference>
<comment type="caution">
    <text evidence="2">The sequence shown here is derived from an EMBL/GenBank/DDBJ whole genome shotgun (WGS) entry which is preliminary data.</text>
</comment>
<reference evidence="2" key="1">
    <citation type="submission" date="2022-08" db="EMBL/GenBank/DDBJ databases">
        <authorList>
            <consortium name="DOE Joint Genome Institute"/>
            <person name="Min B."/>
            <person name="Riley R."/>
            <person name="Sierra-Patev S."/>
            <person name="Naranjo-Ortiz M."/>
            <person name="Looney B."/>
            <person name="Konkel Z."/>
            <person name="Slot J.C."/>
            <person name="Sakamoto Y."/>
            <person name="Steenwyk J.L."/>
            <person name="Rokas A."/>
            <person name="Carro J."/>
            <person name="Camarero S."/>
            <person name="Ferreira P."/>
            <person name="Molpeceres G."/>
            <person name="Ruiz-Duenas F.J."/>
            <person name="Serrano A."/>
            <person name="Henrissat B."/>
            <person name="Drula E."/>
            <person name="Hughes K.W."/>
            <person name="Mata J.L."/>
            <person name="Ishikawa N.K."/>
            <person name="Vargas-Isla R."/>
            <person name="Ushijima S."/>
            <person name="Smith C.A."/>
            <person name="Ahrendt S."/>
            <person name="Andreopoulos W."/>
            <person name="He G."/>
            <person name="Labutti K."/>
            <person name="Lipzen A."/>
            <person name="Ng V."/>
            <person name="Sandor L."/>
            <person name="Barry K."/>
            <person name="Martinez A.T."/>
            <person name="Xiao Y."/>
            <person name="Gibbons J.G."/>
            <person name="Terashima K."/>
            <person name="Hibbett D.S."/>
            <person name="Grigoriev I.V."/>
        </authorList>
    </citation>
    <scope>NUCLEOTIDE SEQUENCE</scope>
    <source>
        <strain evidence="2">TFB9207</strain>
    </source>
</reference>
<keyword evidence="3" id="KW-1185">Reference proteome</keyword>
<dbReference type="CDD" id="cd00067">
    <property type="entry name" value="GAL4"/>
    <property type="match status" value="1"/>
</dbReference>
<sequence>MALSLATTFSRDNIHALSFTFIEQSHHDKELSSTKRRSTKRAPYCSKACDLCHMKKRKCRSNDDPSSKLCSPCARSGQKTCTYNRQYLYYQDRQALSKVTRSKRVDLDVNSALGPYDSFLVKFDHEQPPMQLPPSCLSTNHQTEPRASQPHNSFSNRVSLMAETRILPLPIPCNDYFSPALGLPTSSSTISRHATTERSQSQPHFSLPPIRLLFAELESAK</sequence>
<accession>A0AA38NXW5</accession>
<dbReference type="GO" id="GO:0008270">
    <property type="term" value="F:zinc ion binding"/>
    <property type="evidence" value="ECO:0007669"/>
    <property type="project" value="InterPro"/>
</dbReference>
<evidence type="ECO:0000313" key="2">
    <source>
        <dbReference type="EMBL" id="KAJ3832536.1"/>
    </source>
</evidence>
<evidence type="ECO:0000313" key="3">
    <source>
        <dbReference type="Proteomes" id="UP001163846"/>
    </source>
</evidence>
<dbReference type="Proteomes" id="UP001163846">
    <property type="component" value="Unassembled WGS sequence"/>
</dbReference>
<dbReference type="InterPro" id="IPR001138">
    <property type="entry name" value="Zn2Cys6_DnaBD"/>
</dbReference>
<dbReference type="Pfam" id="PF00172">
    <property type="entry name" value="Zn_clus"/>
    <property type="match status" value="1"/>
</dbReference>
<gene>
    <name evidence="2" type="ORF">F5878DRAFT_646693</name>
</gene>
<dbReference type="AlphaFoldDB" id="A0AA38NXW5"/>
<dbReference type="PROSITE" id="PS50048">
    <property type="entry name" value="ZN2_CY6_FUNGAL_2"/>
    <property type="match status" value="1"/>
</dbReference>
<proteinExistence type="predicted"/>
<evidence type="ECO:0000259" key="1">
    <source>
        <dbReference type="PROSITE" id="PS50048"/>
    </source>
</evidence>
<feature type="domain" description="Zn(2)-C6 fungal-type" evidence="1">
    <location>
        <begin position="48"/>
        <end position="83"/>
    </location>
</feature>
<name>A0AA38NXW5_9AGAR</name>
<dbReference type="GO" id="GO:0000981">
    <property type="term" value="F:DNA-binding transcription factor activity, RNA polymerase II-specific"/>
    <property type="evidence" value="ECO:0007669"/>
    <property type="project" value="InterPro"/>
</dbReference>
<organism evidence="2 3">
    <name type="scientific">Lentinula raphanica</name>
    <dbReference type="NCBI Taxonomy" id="153919"/>
    <lineage>
        <taxon>Eukaryota</taxon>
        <taxon>Fungi</taxon>
        <taxon>Dikarya</taxon>
        <taxon>Basidiomycota</taxon>
        <taxon>Agaricomycotina</taxon>
        <taxon>Agaricomycetes</taxon>
        <taxon>Agaricomycetidae</taxon>
        <taxon>Agaricales</taxon>
        <taxon>Marasmiineae</taxon>
        <taxon>Omphalotaceae</taxon>
        <taxon>Lentinula</taxon>
    </lineage>
</organism>
<dbReference type="PROSITE" id="PS00463">
    <property type="entry name" value="ZN2_CY6_FUNGAL_1"/>
    <property type="match status" value="1"/>
</dbReference>